<evidence type="ECO:0000313" key="1">
    <source>
        <dbReference type="EMBL" id="QQG37489.1"/>
    </source>
</evidence>
<reference evidence="1 2" key="1">
    <citation type="submission" date="2020-07" db="EMBL/GenBank/DDBJ databases">
        <title>Huge and variable diversity of episymbiotic CPR bacteria and DPANN archaea in groundwater ecosystems.</title>
        <authorList>
            <person name="He C.Y."/>
            <person name="Keren R."/>
            <person name="Whittaker M."/>
            <person name="Farag I.F."/>
            <person name="Doudna J."/>
            <person name="Cate J.H.D."/>
            <person name="Banfield J.F."/>
        </authorList>
    </citation>
    <scope>NUCLEOTIDE SEQUENCE [LARGE SCALE GENOMIC DNA]</scope>
    <source>
        <strain evidence="1">NC_groundwater_70_Ag_B-0.1um_54_66</strain>
    </source>
</reference>
<protein>
    <submittedName>
        <fullName evidence="1">Uncharacterized protein</fullName>
    </submittedName>
</protein>
<dbReference type="EMBL" id="CP066681">
    <property type="protein sequence ID" value="QQG37489.1"/>
    <property type="molecule type" value="Genomic_DNA"/>
</dbReference>
<dbReference type="AlphaFoldDB" id="A0A7T5UHM8"/>
<accession>A0A7T5UHM8</accession>
<name>A0A7T5UHM8_9BACT</name>
<sequence>MSKKFGFLKSGLMGSSTMPMGTGGAPFNLFPVAGHRHHEHAADGSCCGHDHDHHHAHDGLCGHDHVHDENCGRTHK</sequence>
<proteinExistence type="predicted"/>
<evidence type="ECO:0000313" key="2">
    <source>
        <dbReference type="Proteomes" id="UP000595362"/>
    </source>
</evidence>
<organism evidence="1 2">
    <name type="scientific">Micavibrio aeruginosavorus</name>
    <dbReference type="NCBI Taxonomy" id="349221"/>
    <lineage>
        <taxon>Bacteria</taxon>
        <taxon>Pseudomonadati</taxon>
        <taxon>Bdellovibrionota</taxon>
        <taxon>Bdellovibrionia</taxon>
        <taxon>Bdellovibrionales</taxon>
        <taxon>Pseudobdellovibrionaceae</taxon>
        <taxon>Micavibrio</taxon>
    </lineage>
</organism>
<gene>
    <name evidence="1" type="ORF">HYS17_01780</name>
</gene>
<dbReference type="Proteomes" id="UP000595362">
    <property type="component" value="Chromosome"/>
</dbReference>